<dbReference type="Proteomes" id="UP000271624">
    <property type="component" value="Unassembled WGS sequence"/>
</dbReference>
<reference evidence="1" key="2">
    <citation type="journal article" date="2019" name="Genome Biol. Evol.">
        <title>Day and night: Metabolic profiles and evolutionary relationships of six axenic non-marine cyanobacteria.</title>
        <authorList>
            <person name="Will S.E."/>
            <person name="Henke P."/>
            <person name="Boedeker C."/>
            <person name="Huang S."/>
            <person name="Brinkmann H."/>
            <person name="Rohde M."/>
            <person name="Jarek M."/>
            <person name="Friedl T."/>
            <person name="Seufert S."/>
            <person name="Schumacher M."/>
            <person name="Overmann J."/>
            <person name="Neumann-Schaal M."/>
            <person name="Petersen J."/>
        </authorList>
    </citation>
    <scope>NUCLEOTIDE SEQUENCE [LARGE SCALE GENOMIC DNA]</scope>
    <source>
        <strain evidence="1">PCC 7102</strain>
    </source>
</reference>
<sequence>MQVQSKVADKTTKIPRWLTKFILSQVQGQQNNQRIFLALLEPMAPSEWCLTWIPIIHPGVELPHPGERNPHGYMKACTTTLSTLTGYNERTIEGWFYGKTYHYSVGILLRCFDLIFKLQQFLK</sequence>
<dbReference type="OrthoDB" id="512731at2"/>
<protein>
    <submittedName>
        <fullName evidence="1">Uncharacterized protein</fullName>
    </submittedName>
</protein>
<proteinExistence type="predicted"/>
<dbReference type="EMBL" id="RSCL01000012">
    <property type="protein sequence ID" value="RUT03879.1"/>
    <property type="molecule type" value="Genomic_DNA"/>
</dbReference>
<dbReference type="AlphaFoldDB" id="A0A433VCY4"/>
<keyword evidence="2" id="KW-1185">Reference proteome</keyword>
<reference evidence="1" key="1">
    <citation type="submission" date="2018-12" db="EMBL/GenBank/DDBJ databases">
        <authorList>
            <person name="Will S."/>
            <person name="Neumann-Schaal M."/>
            <person name="Henke P."/>
        </authorList>
    </citation>
    <scope>NUCLEOTIDE SEQUENCE</scope>
    <source>
        <strain evidence="1">PCC 7102</strain>
    </source>
</reference>
<organism evidence="1 2">
    <name type="scientific">Dulcicalothrix desertica PCC 7102</name>
    <dbReference type="NCBI Taxonomy" id="232991"/>
    <lineage>
        <taxon>Bacteria</taxon>
        <taxon>Bacillati</taxon>
        <taxon>Cyanobacteriota</taxon>
        <taxon>Cyanophyceae</taxon>
        <taxon>Nostocales</taxon>
        <taxon>Calotrichaceae</taxon>
        <taxon>Dulcicalothrix</taxon>
    </lineage>
</organism>
<dbReference type="RefSeq" id="WP_127083156.1">
    <property type="nucleotide sequence ID" value="NZ_RSCL01000012.1"/>
</dbReference>
<accession>A0A433VCY4</accession>
<evidence type="ECO:0000313" key="1">
    <source>
        <dbReference type="EMBL" id="RUT03879.1"/>
    </source>
</evidence>
<evidence type="ECO:0000313" key="2">
    <source>
        <dbReference type="Proteomes" id="UP000271624"/>
    </source>
</evidence>
<name>A0A433VCY4_9CYAN</name>
<gene>
    <name evidence="1" type="ORF">DSM106972_047930</name>
</gene>
<comment type="caution">
    <text evidence="1">The sequence shown here is derived from an EMBL/GenBank/DDBJ whole genome shotgun (WGS) entry which is preliminary data.</text>
</comment>